<dbReference type="InParanoid" id="A0A2K1QH06"/>
<organism evidence="2 3">
    <name type="scientific">Sphaceloma murrayae</name>
    <dbReference type="NCBI Taxonomy" id="2082308"/>
    <lineage>
        <taxon>Eukaryota</taxon>
        <taxon>Fungi</taxon>
        <taxon>Dikarya</taxon>
        <taxon>Ascomycota</taxon>
        <taxon>Pezizomycotina</taxon>
        <taxon>Dothideomycetes</taxon>
        <taxon>Dothideomycetidae</taxon>
        <taxon>Myriangiales</taxon>
        <taxon>Elsinoaceae</taxon>
        <taxon>Sphaceloma</taxon>
    </lineage>
</organism>
<feature type="region of interest" description="Disordered" evidence="1">
    <location>
        <begin position="89"/>
        <end position="149"/>
    </location>
</feature>
<gene>
    <name evidence="2" type="ORF">CAC42_6714</name>
</gene>
<dbReference type="Proteomes" id="UP000243797">
    <property type="component" value="Unassembled WGS sequence"/>
</dbReference>
<evidence type="ECO:0000313" key="3">
    <source>
        <dbReference type="Proteomes" id="UP000243797"/>
    </source>
</evidence>
<feature type="compositionally biased region" description="Low complexity" evidence="1">
    <location>
        <begin position="299"/>
        <end position="314"/>
    </location>
</feature>
<evidence type="ECO:0000313" key="2">
    <source>
        <dbReference type="EMBL" id="PNS14201.1"/>
    </source>
</evidence>
<feature type="compositionally biased region" description="Polar residues" evidence="1">
    <location>
        <begin position="95"/>
        <end position="113"/>
    </location>
</feature>
<protein>
    <submittedName>
        <fullName evidence="2">Eukaryotic peptide chain release factor GTP-binding subunit</fullName>
    </submittedName>
</protein>
<sequence length="447" mass="47164">MVVSWVAHANYPGWLKNNRHSTCSACKIIGGTLLKCTDCGVEGCEDHCGSHDPQFIDRLTNGCHCRRTPANSAQLDEAHAQWIRSQHAVAGSSHGRVTSASAATDSQTVNTLRRSSRLRNDPPSNTTPSGPPSAYGTWQIGPQPARGPIVPTATTPFSARPVPDYVTQNSPTGSMASSATPFSTSVPITPSDMRPDSDSMVEDNFEATSRPKNEHVNAEGHQDRGIRGISTQNAVTVPSNTNAGRSLHTAAAIVQKLNVNVGGDGTNTGSSAAGPRDPMAIKELLNNEQRSAANQITPSAAMNNRTANRSSARNDTPAPFPELKATGVPDSQPATSASAEDGLQDRQVVRKDKRVTAESVPIGDDKERSSARPSEASSDVAASNAASILLGLAATTAQDTASERVLRMAQQASADASQSQQTSFATAIGDTEEDDELNERPAKRVRR</sequence>
<keyword evidence="3" id="KW-1185">Reference proteome</keyword>
<feature type="region of interest" description="Disordered" evidence="1">
    <location>
        <begin position="406"/>
        <end position="447"/>
    </location>
</feature>
<feature type="region of interest" description="Disordered" evidence="1">
    <location>
        <begin position="293"/>
        <end position="382"/>
    </location>
</feature>
<feature type="compositionally biased region" description="Basic and acidic residues" evidence="1">
    <location>
        <begin position="438"/>
        <end position="447"/>
    </location>
</feature>
<evidence type="ECO:0000256" key="1">
    <source>
        <dbReference type="SAM" id="MobiDB-lite"/>
    </source>
</evidence>
<feature type="compositionally biased region" description="Polar residues" evidence="1">
    <location>
        <begin position="170"/>
        <end position="188"/>
    </location>
</feature>
<dbReference type="EMBL" id="NKHZ01000088">
    <property type="protein sequence ID" value="PNS14201.1"/>
    <property type="molecule type" value="Genomic_DNA"/>
</dbReference>
<dbReference type="AlphaFoldDB" id="A0A2K1QH06"/>
<feature type="compositionally biased region" description="Basic and acidic residues" evidence="1">
    <location>
        <begin position="343"/>
        <end position="356"/>
    </location>
</feature>
<comment type="caution">
    <text evidence="2">The sequence shown here is derived from an EMBL/GenBank/DDBJ whole genome shotgun (WGS) entry which is preliminary data.</text>
</comment>
<accession>A0A2K1QH06</accession>
<name>A0A2K1QH06_9PEZI</name>
<reference evidence="2 3" key="1">
    <citation type="submission" date="2017-06" db="EMBL/GenBank/DDBJ databases">
        <title>Draft genome sequence of a variant of Elsinoe murrayae.</title>
        <authorList>
            <person name="Cheng Q."/>
        </authorList>
    </citation>
    <scope>NUCLEOTIDE SEQUENCE [LARGE SCALE GENOMIC DNA]</scope>
    <source>
        <strain evidence="2 3">CQ-2017a</strain>
    </source>
</reference>
<feature type="compositionally biased region" description="Low complexity" evidence="1">
    <location>
        <begin position="371"/>
        <end position="382"/>
    </location>
</feature>
<feature type="region of interest" description="Disordered" evidence="1">
    <location>
        <begin position="170"/>
        <end position="199"/>
    </location>
</feature>
<proteinExistence type="predicted"/>
<feature type="compositionally biased region" description="Low complexity" evidence="1">
    <location>
        <begin position="409"/>
        <end position="427"/>
    </location>
</feature>